<dbReference type="EMBL" id="MH791398">
    <property type="protein sequence ID" value="QAX98010.1"/>
    <property type="molecule type" value="Genomic_DNA"/>
</dbReference>
<sequence length="73" mass="8520">MMYKFKSEEAMNQFVSEMPRTDQHNLLLAGIVGLDPFRVHDEPAYKDLGGFWVSKGGQDFFITDYEKQFLVRV</sequence>
<proteinExistence type="predicted"/>
<dbReference type="Proteomes" id="UP000289219">
    <property type="component" value="Segment"/>
</dbReference>
<evidence type="ECO:0000313" key="1">
    <source>
        <dbReference type="EMBL" id="QAX98010.1"/>
    </source>
</evidence>
<organism evidence="1 2">
    <name type="scientific">Aeromonas phage Asswx_1</name>
    <dbReference type="NCBI Taxonomy" id="2419739"/>
    <lineage>
        <taxon>Viruses</taxon>
        <taxon>Duplodnaviria</taxon>
        <taxon>Heunggongvirae</taxon>
        <taxon>Uroviricota</taxon>
        <taxon>Caudoviricetes</taxon>
        <taxon>Pantevenvirales</taxon>
        <taxon>Straboviridae</taxon>
        <taxon>Emmerichvirinae</taxon>
        <taxon>Ceceduovirus</taxon>
        <taxon>Ceceduovirus aszj</taxon>
    </lineage>
</organism>
<gene>
    <name evidence="1" type="ORF">ASswx1_370</name>
</gene>
<protein>
    <submittedName>
        <fullName evidence="1">Uncharacterized protein</fullName>
    </submittedName>
</protein>
<evidence type="ECO:0000313" key="2">
    <source>
        <dbReference type="Proteomes" id="UP000289219"/>
    </source>
</evidence>
<accession>A0A411B8U7</accession>
<reference evidence="1 2" key="1">
    <citation type="submission" date="2018-08" db="EMBL/GenBank/DDBJ databases">
        <title>Asswx_1, Complete genome sequences of 3 novel enterobacteria, Pakpunavirus like phages.</title>
        <authorList>
            <person name="Yuan S."/>
            <person name="Ma Y."/>
            <person name="Liu Q."/>
        </authorList>
    </citation>
    <scope>NUCLEOTIDE SEQUENCE [LARGE SCALE GENOMIC DNA]</scope>
</reference>
<name>A0A411B8U7_9CAUD</name>